<name>A0A8X8BU82_POLSE</name>
<protein>
    <submittedName>
        <fullName evidence="3">SETD9 protein</fullName>
    </submittedName>
</protein>
<feature type="coiled-coil region" evidence="1">
    <location>
        <begin position="85"/>
        <end position="214"/>
    </location>
</feature>
<feature type="compositionally biased region" description="Low complexity" evidence="2">
    <location>
        <begin position="61"/>
        <end position="77"/>
    </location>
</feature>
<dbReference type="Proteomes" id="UP000886611">
    <property type="component" value="Unassembled WGS sequence"/>
</dbReference>
<evidence type="ECO:0000313" key="3">
    <source>
        <dbReference type="EMBL" id="KAG2466501.1"/>
    </source>
</evidence>
<sequence length="388" mass="43124">MGESADSSGPRSATSSPAESEKGSEGAIMSADVDRSPIGEDYLKLERAGKSAASITQLREPGAAGTPASAKSAASSTVQEGTIELSELKVLLAELTQDIKKSEKANEKAMAKALERLKQELKQEMKHANEWLRQEFQQANERLRQEVQLELRLVLGKIEERIQENLVKLSTLADQLEHLKETFTNRIEMAEHLAASAEERAVNVSSECKKLREKLGDRLAALEDGSRRTLRQVEEHSWDKLISDKDVSVHLLKLFQVLFQNSLTTQVEAFNLLPPHVQSAYQKKSVSLGTSKRTDCYRSQTSISSREVMLNTLGFCIDRAPSSLPTAGTEKAANVCYQEFDVPADFPVELRQYLPNVNFSVDSLRQKLRFVFPMNSSPGLSELDNDLT</sequence>
<feature type="non-terminal residue" evidence="3">
    <location>
        <position position="388"/>
    </location>
</feature>
<accession>A0A8X8BU82</accession>
<comment type="caution">
    <text evidence="3">The sequence shown here is derived from an EMBL/GenBank/DDBJ whole genome shotgun (WGS) entry which is preliminary data.</text>
</comment>
<dbReference type="EMBL" id="JAATIS010001241">
    <property type="protein sequence ID" value="KAG2466501.1"/>
    <property type="molecule type" value="Genomic_DNA"/>
</dbReference>
<evidence type="ECO:0000256" key="2">
    <source>
        <dbReference type="SAM" id="MobiDB-lite"/>
    </source>
</evidence>
<evidence type="ECO:0000313" key="4">
    <source>
        <dbReference type="Proteomes" id="UP000886611"/>
    </source>
</evidence>
<dbReference type="AlphaFoldDB" id="A0A8X8BU82"/>
<keyword evidence="4" id="KW-1185">Reference proteome</keyword>
<organism evidence="3 4">
    <name type="scientific">Polypterus senegalus</name>
    <name type="common">Senegal bichir</name>
    <dbReference type="NCBI Taxonomy" id="55291"/>
    <lineage>
        <taxon>Eukaryota</taxon>
        <taxon>Metazoa</taxon>
        <taxon>Chordata</taxon>
        <taxon>Craniata</taxon>
        <taxon>Vertebrata</taxon>
        <taxon>Euteleostomi</taxon>
        <taxon>Actinopterygii</taxon>
        <taxon>Polypteriformes</taxon>
        <taxon>Polypteridae</taxon>
        <taxon>Polypterus</taxon>
    </lineage>
</organism>
<evidence type="ECO:0000256" key="1">
    <source>
        <dbReference type="SAM" id="Coils"/>
    </source>
</evidence>
<gene>
    <name evidence="3" type="primary">Setd9</name>
    <name evidence="3" type="ORF">GTO96_0020528</name>
</gene>
<proteinExistence type="predicted"/>
<keyword evidence="1" id="KW-0175">Coiled coil</keyword>
<reference evidence="3 4" key="1">
    <citation type="journal article" date="2021" name="Cell">
        <title>Tracing the genetic footprints of vertebrate landing in non-teleost ray-finned fishes.</title>
        <authorList>
            <person name="Bi X."/>
            <person name="Wang K."/>
            <person name="Yang L."/>
            <person name="Pan H."/>
            <person name="Jiang H."/>
            <person name="Wei Q."/>
            <person name="Fang M."/>
            <person name="Yu H."/>
            <person name="Zhu C."/>
            <person name="Cai Y."/>
            <person name="He Y."/>
            <person name="Gan X."/>
            <person name="Zeng H."/>
            <person name="Yu D."/>
            <person name="Zhu Y."/>
            <person name="Jiang H."/>
            <person name="Qiu Q."/>
            <person name="Yang H."/>
            <person name="Zhang Y.E."/>
            <person name="Wang W."/>
            <person name="Zhu M."/>
            <person name="He S."/>
            <person name="Zhang G."/>
        </authorList>
    </citation>
    <scope>NUCLEOTIDE SEQUENCE [LARGE SCALE GENOMIC DNA]</scope>
    <source>
        <strain evidence="3">Bchr_013</strain>
    </source>
</reference>
<feature type="compositionally biased region" description="Basic and acidic residues" evidence="2">
    <location>
        <begin position="32"/>
        <end position="49"/>
    </location>
</feature>
<feature type="compositionally biased region" description="Polar residues" evidence="2">
    <location>
        <begin position="1"/>
        <end position="18"/>
    </location>
</feature>
<feature type="non-terminal residue" evidence="3">
    <location>
        <position position="1"/>
    </location>
</feature>
<feature type="region of interest" description="Disordered" evidence="2">
    <location>
        <begin position="1"/>
        <end position="78"/>
    </location>
</feature>